<dbReference type="EMBL" id="CCCS020000023">
    <property type="protein sequence ID" value="CDQ09399.1"/>
    <property type="molecule type" value="Genomic_DNA"/>
</dbReference>
<evidence type="ECO:0000313" key="2">
    <source>
        <dbReference type="EMBL" id="CDQ09399.1"/>
    </source>
</evidence>
<proteinExistence type="predicted"/>
<reference evidence="2" key="1">
    <citation type="submission" date="2014-03" db="EMBL/GenBank/DDBJ databases">
        <authorList>
            <person name="Genoscope - CEA"/>
        </authorList>
    </citation>
    <scope>NUCLEOTIDE SEQUENCE [LARGE SCALE GENOMIC DNA]</scope>
    <source>
        <strain evidence="2">CF27</strain>
    </source>
</reference>
<feature type="region of interest" description="Disordered" evidence="1">
    <location>
        <begin position="118"/>
        <end position="139"/>
    </location>
</feature>
<dbReference type="AlphaFoldDB" id="A0A060US68"/>
<accession>A0A060US68</accession>
<organism evidence="2">
    <name type="scientific">Acidithiobacillus ferrivorans</name>
    <dbReference type="NCBI Taxonomy" id="160808"/>
    <lineage>
        <taxon>Bacteria</taxon>
        <taxon>Pseudomonadati</taxon>
        <taxon>Pseudomonadota</taxon>
        <taxon>Acidithiobacillia</taxon>
        <taxon>Acidithiobacillales</taxon>
        <taxon>Acidithiobacillaceae</taxon>
        <taxon>Acidithiobacillus</taxon>
    </lineage>
</organism>
<sequence length="139" mass="15299">MHRQRRSASLRQLPLNAFTGVQLCDGREKALGVRGGTQEVGGFLQRLVVFEREHHDGLFAIAGNDQGFVVVANAVHGAGEVCTNGGIGNRIHNKPPNMYVLLYIFYDNLSSATVQTPHPAFDNGRTDPKIMRPTNPYIE</sequence>
<name>A0A060US68_9PROT</name>
<protein>
    <submittedName>
        <fullName evidence="2">Uncharacterized protein</fullName>
    </submittedName>
</protein>
<gene>
    <name evidence="2" type="ORF">AFERRI_30045</name>
</gene>
<reference evidence="2" key="2">
    <citation type="submission" date="2014-07" db="EMBL/GenBank/DDBJ databases">
        <title>Initial genome analysis of the psychrotolerant acidophile Acidithiobacillus ferrivorans CF27: insights into iron and sulfur oxidation pathways and into biofilm formation.</title>
        <authorList>
            <person name="Talla E."/>
            <person name="Hedrich S."/>
            <person name="Mangenot S."/>
            <person name="Ji B."/>
            <person name="Johnson D.B."/>
            <person name="Barbe V."/>
            <person name="Bonnefoy V."/>
        </authorList>
    </citation>
    <scope>NUCLEOTIDE SEQUENCE [LARGE SCALE GENOMIC DNA]</scope>
    <source>
        <strain evidence="2">CF27</strain>
    </source>
</reference>
<evidence type="ECO:0000256" key="1">
    <source>
        <dbReference type="SAM" id="MobiDB-lite"/>
    </source>
</evidence>
<comment type="caution">
    <text evidence="2">The sequence shown here is derived from an EMBL/GenBank/DDBJ whole genome shotgun (WGS) entry which is preliminary data.</text>
</comment>